<dbReference type="Pfam" id="PF16694">
    <property type="entry name" value="Cytochrome_P460"/>
    <property type="match status" value="1"/>
</dbReference>
<feature type="chain" id="PRO_5003513381" description="Cytochrome P460 domain-containing protein" evidence="1">
    <location>
        <begin position="20"/>
        <end position="197"/>
    </location>
</feature>
<organism evidence="3 4">
    <name type="scientific">Granulicella mallensis (strain ATCC BAA-1857 / DSM 23137 / MP5ACTX8)</name>
    <dbReference type="NCBI Taxonomy" id="682795"/>
    <lineage>
        <taxon>Bacteria</taxon>
        <taxon>Pseudomonadati</taxon>
        <taxon>Acidobacteriota</taxon>
        <taxon>Terriglobia</taxon>
        <taxon>Terriglobales</taxon>
        <taxon>Acidobacteriaceae</taxon>
        <taxon>Granulicella</taxon>
    </lineage>
</organism>
<evidence type="ECO:0000256" key="1">
    <source>
        <dbReference type="SAM" id="SignalP"/>
    </source>
</evidence>
<dbReference type="InterPro" id="IPR032033">
    <property type="entry name" value="Cytochrome_P460"/>
</dbReference>
<feature type="domain" description="Cytochrome P460" evidence="2">
    <location>
        <begin position="41"/>
        <end position="171"/>
    </location>
</feature>
<dbReference type="HOGENOM" id="CLU_1382417_0_0_0"/>
<evidence type="ECO:0000259" key="2">
    <source>
        <dbReference type="Pfam" id="PF16694"/>
    </source>
</evidence>
<dbReference type="AlphaFoldDB" id="G8P1W7"/>
<dbReference type="CDD" id="cd20751">
    <property type="entry name" value="cyt_P460_Ne-like"/>
    <property type="match status" value="1"/>
</dbReference>
<evidence type="ECO:0000313" key="4">
    <source>
        <dbReference type="Proteomes" id="UP000007113"/>
    </source>
</evidence>
<name>G8P1W7_GRAMM</name>
<dbReference type="eggNOG" id="ENOG50300UA">
    <property type="taxonomic scope" value="Bacteria"/>
</dbReference>
<dbReference type="EMBL" id="CP003130">
    <property type="protein sequence ID" value="AEU37019.1"/>
    <property type="molecule type" value="Genomic_DNA"/>
</dbReference>
<dbReference type="Proteomes" id="UP000007113">
    <property type="component" value="Chromosome"/>
</dbReference>
<gene>
    <name evidence="3" type="ordered locus">AciX8_2709</name>
</gene>
<dbReference type="Gene3D" id="3.50.70.20">
    <property type="entry name" value="Cytochrome P460"/>
    <property type="match status" value="1"/>
</dbReference>
<evidence type="ECO:0000313" key="3">
    <source>
        <dbReference type="EMBL" id="AEU37019.1"/>
    </source>
</evidence>
<dbReference type="OrthoDB" id="511546at2"/>
<accession>G8P1W7</accession>
<keyword evidence="1" id="KW-0732">Signal</keyword>
<sequence precursor="true">MQTLAKSLLLLATTLLLCAMPQSKPSTHAPQFTSDGQLKAPEDYRTWIYLSTGFDMSYTARARKPEHHMFDNVFVPQESYAVFLKTGTWPEETMLALEEREGKSKGSINHDGNFQDTEVTGFEVHVKDSKRFANGWAFFRFSGEGKPGVMIPTTTDCYSCHAQHAAVDTTFVQFYPTLLPIAKIKGTLSANYKKETE</sequence>
<dbReference type="KEGG" id="gma:AciX8_2709"/>
<dbReference type="STRING" id="682795.AciX8_2709"/>
<protein>
    <recommendedName>
        <fullName evidence="2">Cytochrome P460 domain-containing protein</fullName>
    </recommendedName>
</protein>
<keyword evidence="4" id="KW-1185">Reference proteome</keyword>
<dbReference type="InterPro" id="IPR038142">
    <property type="entry name" value="Cytochrome_P460_sp"/>
</dbReference>
<reference evidence="3 4" key="1">
    <citation type="submission" date="2011-11" db="EMBL/GenBank/DDBJ databases">
        <title>Complete sequence of Granulicella mallensis MP5ACTX8.</title>
        <authorList>
            <consortium name="US DOE Joint Genome Institute"/>
            <person name="Lucas S."/>
            <person name="Copeland A."/>
            <person name="Lapidus A."/>
            <person name="Cheng J.-F."/>
            <person name="Goodwin L."/>
            <person name="Pitluck S."/>
            <person name="Peters L."/>
            <person name="Lu M."/>
            <person name="Detter J.C."/>
            <person name="Han C."/>
            <person name="Tapia R."/>
            <person name="Land M."/>
            <person name="Hauser L."/>
            <person name="Kyrpides N."/>
            <person name="Ivanova N."/>
            <person name="Mikhailova N."/>
            <person name="Pagani I."/>
            <person name="Rawat S."/>
            <person name="Mannisto M."/>
            <person name="Haggblom M."/>
            <person name="Woyke T."/>
        </authorList>
    </citation>
    <scope>NUCLEOTIDE SEQUENCE [LARGE SCALE GENOMIC DNA]</scope>
    <source>
        <strain evidence="4">ATCC BAA-1857 / DSM 23137 / MP5ACTX8</strain>
    </source>
</reference>
<feature type="signal peptide" evidence="1">
    <location>
        <begin position="1"/>
        <end position="19"/>
    </location>
</feature>
<proteinExistence type="predicted"/>
<dbReference type="RefSeq" id="WP_014265897.1">
    <property type="nucleotide sequence ID" value="NC_016631.1"/>
</dbReference>